<feature type="region of interest" description="Disordered" evidence="7">
    <location>
        <begin position="1"/>
        <end position="165"/>
    </location>
</feature>
<dbReference type="SMART" id="SM00220">
    <property type="entry name" value="S_TKc"/>
    <property type="match status" value="1"/>
</dbReference>
<dbReference type="GO" id="GO:0005524">
    <property type="term" value="F:ATP binding"/>
    <property type="evidence" value="ECO:0007669"/>
    <property type="project" value="UniProtKB-UniRule"/>
</dbReference>
<dbReference type="InterPro" id="IPR000719">
    <property type="entry name" value="Prot_kinase_dom"/>
</dbReference>
<dbReference type="CDD" id="cd14134">
    <property type="entry name" value="PKc_CLK"/>
    <property type="match status" value="1"/>
</dbReference>
<organism evidence="9 10">
    <name type="scientific">Cladosporium halotolerans</name>
    <dbReference type="NCBI Taxonomy" id="1052096"/>
    <lineage>
        <taxon>Eukaryota</taxon>
        <taxon>Fungi</taxon>
        <taxon>Dikarya</taxon>
        <taxon>Ascomycota</taxon>
        <taxon>Pezizomycotina</taxon>
        <taxon>Dothideomycetes</taxon>
        <taxon>Dothideomycetidae</taxon>
        <taxon>Cladosporiales</taxon>
        <taxon>Cladosporiaceae</taxon>
        <taxon>Cladosporium</taxon>
    </lineage>
</organism>
<dbReference type="RefSeq" id="XP_069230948.1">
    <property type="nucleotide sequence ID" value="XM_069372182.1"/>
</dbReference>
<dbReference type="GO" id="GO:0004674">
    <property type="term" value="F:protein serine/threonine kinase activity"/>
    <property type="evidence" value="ECO:0007669"/>
    <property type="project" value="UniProtKB-KW"/>
</dbReference>
<evidence type="ECO:0000256" key="4">
    <source>
        <dbReference type="ARBA" id="ARBA00022777"/>
    </source>
</evidence>
<dbReference type="PROSITE" id="PS50011">
    <property type="entry name" value="PROTEIN_KINASE_DOM"/>
    <property type="match status" value="1"/>
</dbReference>
<evidence type="ECO:0000313" key="10">
    <source>
        <dbReference type="Proteomes" id="UP000803884"/>
    </source>
</evidence>
<feature type="compositionally biased region" description="Polar residues" evidence="7">
    <location>
        <begin position="93"/>
        <end position="103"/>
    </location>
</feature>
<feature type="compositionally biased region" description="Basic and acidic residues" evidence="7">
    <location>
        <begin position="104"/>
        <end position="121"/>
    </location>
</feature>
<dbReference type="InterPro" id="IPR008271">
    <property type="entry name" value="Ser/Thr_kinase_AS"/>
</dbReference>
<dbReference type="InterPro" id="IPR017441">
    <property type="entry name" value="Protein_kinase_ATP_BS"/>
</dbReference>
<keyword evidence="2" id="KW-0808">Transferase</keyword>
<keyword evidence="3 6" id="KW-0547">Nucleotide-binding</keyword>
<evidence type="ECO:0000256" key="3">
    <source>
        <dbReference type="ARBA" id="ARBA00022741"/>
    </source>
</evidence>
<evidence type="ECO:0000256" key="5">
    <source>
        <dbReference type="ARBA" id="ARBA00022840"/>
    </source>
</evidence>
<feature type="compositionally biased region" description="Basic and acidic residues" evidence="7">
    <location>
        <begin position="281"/>
        <end position="293"/>
    </location>
</feature>
<feature type="compositionally biased region" description="Polar residues" evidence="7">
    <location>
        <begin position="72"/>
        <end position="86"/>
    </location>
</feature>
<dbReference type="EMBL" id="JAAQHG020000009">
    <property type="protein sequence ID" value="KAL1587843.1"/>
    <property type="molecule type" value="Genomic_DNA"/>
</dbReference>
<keyword evidence="5 6" id="KW-0067">ATP-binding</keyword>
<feature type="region of interest" description="Disordered" evidence="7">
    <location>
        <begin position="178"/>
        <end position="293"/>
    </location>
</feature>
<proteinExistence type="predicted"/>
<dbReference type="Gene3D" id="1.10.510.10">
    <property type="entry name" value="Transferase(Phosphotransferase) domain 1"/>
    <property type="match status" value="1"/>
</dbReference>
<comment type="caution">
    <text evidence="9">The sequence shown here is derived from an EMBL/GenBank/DDBJ whole genome shotgun (WGS) entry which is preliminary data.</text>
</comment>
<keyword evidence="1" id="KW-0723">Serine/threonine-protein kinase</keyword>
<feature type="compositionally biased region" description="Polar residues" evidence="7">
    <location>
        <begin position="38"/>
        <end position="63"/>
    </location>
</feature>
<evidence type="ECO:0000256" key="7">
    <source>
        <dbReference type="SAM" id="MobiDB-lite"/>
    </source>
</evidence>
<evidence type="ECO:0000259" key="8">
    <source>
        <dbReference type="PROSITE" id="PS50011"/>
    </source>
</evidence>
<dbReference type="AlphaFoldDB" id="A0AB34KRX8"/>
<feature type="binding site" evidence="6">
    <location>
        <position position="382"/>
    </location>
    <ligand>
        <name>ATP</name>
        <dbReference type="ChEBI" id="CHEBI:30616"/>
    </ligand>
</feature>
<feature type="compositionally biased region" description="Polar residues" evidence="7">
    <location>
        <begin position="237"/>
        <end position="269"/>
    </location>
</feature>
<dbReference type="InterPro" id="IPR051175">
    <property type="entry name" value="CLK_kinases"/>
</dbReference>
<feature type="compositionally biased region" description="Low complexity" evidence="7">
    <location>
        <begin position="125"/>
        <end position="137"/>
    </location>
</feature>
<dbReference type="GeneID" id="96005020"/>
<sequence length="730" mass="82416">MSTPQTLTQAPAPHYSLDYRQRHLISPTQRYLPPPRPSSNVSNGHYQNLPARTSSNISNTQQFAPPPRPHSGMSNGYSNHTHSQSRGGAEYSSYANGLAQQPASHEDLRRRGSRAGEHSRPYPEPAASSRAAPAAASNQMPQAHHYDSVGADASERARRRSKRDVDWVEYFGGKPPAEIITIHDDDSPAPPATAQKAAQPAPSATNGTYAPASQHVDKRRRVNGAAADVPAYGDSRTPYSYSNGTSTESLQTTTAPTSLGSSTSSRLEPTQTGQKRKRTTRTSEQERKKQEVERLGPRGYLAEYGEYVPPPKQHKKQREVAVPVLHDRYKNNDKIDDEDGHYIVQEGSSIGNRYNLVNLLGQGTFGKVVRARDNKNREFAVKIIRAVPKYRDASRIELRVLQTLRQADSENRNRCIQLMDCFDWRGHICIVTPLLGLSVFDFLKSGGFVPFPGSHIQAFARQLLGSIAFLHDLNLVHTDLKPENILLINHTYQTFTYNRNIPSSSTLTARSAKFRRVLLAPQINLIDFGSATFDDEYHSSVVSTRHYRAPEIILGIGWNHPIDLWSLGCILVECWTGDALFQTHDCAEHLAMMEAVTGNEIDRSLIREVMKQNKRSDRNSAARFFKNNRLAYPFSDTPRQSRKFVRAMKRLEEIIPPTTPFNKLFLDLLRRIFVYDPKKRITAREALKHPWFSELVEDDGTEAGRIRVERERIRLENERGQGQERVENKR</sequence>
<dbReference type="Proteomes" id="UP000803884">
    <property type="component" value="Unassembled WGS sequence"/>
</dbReference>
<evidence type="ECO:0000313" key="9">
    <source>
        <dbReference type="EMBL" id="KAL1587843.1"/>
    </source>
</evidence>
<keyword evidence="10" id="KW-1185">Reference proteome</keyword>
<dbReference type="SUPFAM" id="SSF56112">
    <property type="entry name" value="Protein kinase-like (PK-like)"/>
    <property type="match status" value="1"/>
</dbReference>
<keyword evidence="4" id="KW-0418">Kinase</keyword>
<dbReference type="GO" id="GO:0043484">
    <property type="term" value="P:regulation of RNA splicing"/>
    <property type="evidence" value="ECO:0007669"/>
    <property type="project" value="TreeGrafter"/>
</dbReference>
<name>A0AB34KRX8_9PEZI</name>
<feature type="compositionally biased region" description="Low complexity" evidence="7">
    <location>
        <begin position="192"/>
        <end position="205"/>
    </location>
</feature>
<evidence type="ECO:0000256" key="6">
    <source>
        <dbReference type="PROSITE-ProRule" id="PRU10141"/>
    </source>
</evidence>
<reference evidence="9 10" key="1">
    <citation type="journal article" date="2020" name="Microbiol. Resour. Announc.">
        <title>Draft Genome Sequence of a Cladosporium Species Isolated from the Mesophotic Ascidian Didemnum maculosum.</title>
        <authorList>
            <person name="Gioti A."/>
            <person name="Siaperas R."/>
            <person name="Nikolaivits E."/>
            <person name="Le Goff G."/>
            <person name="Ouazzani J."/>
            <person name="Kotoulas G."/>
            <person name="Topakas E."/>
        </authorList>
    </citation>
    <scope>NUCLEOTIDE SEQUENCE [LARGE SCALE GENOMIC DNA]</scope>
    <source>
        <strain evidence="9 10">TM138-S3</strain>
    </source>
</reference>
<accession>A0AB34KRX8</accession>
<gene>
    <name evidence="9" type="ORF">WHR41_03576</name>
</gene>
<dbReference type="Gene3D" id="3.30.200.20">
    <property type="entry name" value="Phosphorylase Kinase, domain 1"/>
    <property type="match status" value="1"/>
</dbReference>
<dbReference type="GO" id="GO:0005634">
    <property type="term" value="C:nucleus"/>
    <property type="evidence" value="ECO:0007669"/>
    <property type="project" value="TreeGrafter"/>
</dbReference>
<protein>
    <recommendedName>
        <fullName evidence="8">Protein kinase domain-containing protein</fullName>
    </recommendedName>
</protein>
<dbReference type="PROSITE" id="PS00107">
    <property type="entry name" value="PROTEIN_KINASE_ATP"/>
    <property type="match status" value="1"/>
</dbReference>
<evidence type="ECO:0000256" key="2">
    <source>
        <dbReference type="ARBA" id="ARBA00022679"/>
    </source>
</evidence>
<dbReference type="PROSITE" id="PS00108">
    <property type="entry name" value="PROTEIN_KINASE_ST"/>
    <property type="match status" value="1"/>
</dbReference>
<dbReference type="Pfam" id="PF00069">
    <property type="entry name" value="Pkinase"/>
    <property type="match status" value="1"/>
</dbReference>
<dbReference type="InterPro" id="IPR011009">
    <property type="entry name" value="Kinase-like_dom_sf"/>
</dbReference>
<evidence type="ECO:0000256" key="1">
    <source>
        <dbReference type="ARBA" id="ARBA00022527"/>
    </source>
</evidence>
<dbReference type="PANTHER" id="PTHR45646:SF11">
    <property type="entry name" value="SERINE_THREONINE-PROTEIN KINASE DOA"/>
    <property type="match status" value="1"/>
</dbReference>
<dbReference type="PANTHER" id="PTHR45646">
    <property type="entry name" value="SERINE/THREONINE-PROTEIN KINASE DOA-RELATED"/>
    <property type="match status" value="1"/>
</dbReference>
<feature type="domain" description="Protein kinase" evidence="8">
    <location>
        <begin position="354"/>
        <end position="692"/>
    </location>
</feature>